<dbReference type="GO" id="GO:0003727">
    <property type="term" value="F:single-stranded RNA binding"/>
    <property type="evidence" value="ECO:0007669"/>
    <property type="project" value="TreeGrafter"/>
</dbReference>
<organism evidence="6">
    <name type="scientific">marine metagenome</name>
    <dbReference type="NCBI Taxonomy" id="408172"/>
    <lineage>
        <taxon>unclassified sequences</taxon>
        <taxon>metagenomes</taxon>
        <taxon>ecological metagenomes</taxon>
    </lineage>
</organism>
<dbReference type="GO" id="GO:0016891">
    <property type="term" value="F:RNA endonuclease activity producing 5'-phosphomonoesters, hydrolytic mechanism"/>
    <property type="evidence" value="ECO:0007669"/>
    <property type="project" value="TreeGrafter"/>
</dbReference>
<evidence type="ECO:0000256" key="4">
    <source>
        <dbReference type="ARBA" id="ARBA00022759"/>
    </source>
</evidence>
<evidence type="ECO:0000256" key="3">
    <source>
        <dbReference type="ARBA" id="ARBA00022722"/>
    </source>
</evidence>
<evidence type="ECO:0000313" key="6">
    <source>
        <dbReference type="EMBL" id="SVA55711.1"/>
    </source>
</evidence>
<name>A0A381WTV2_9ZZZZ</name>
<keyword evidence="2" id="KW-0963">Cytoplasm</keyword>
<keyword evidence="4" id="KW-0255">Endonuclease</keyword>
<dbReference type="Gene3D" id="3.30.2170.10">
    <property type="entry name" value="archaeoglobus fulgidus dsm 4304 superfamily"/>
    <property type="match status" value="1"/>
</dbReference>
<sequence>MYIKDLHPWNITPSKATQIQNQLRNQIIDTDDLGEIQFVAGMDIGFKGNLARASIAVLRHSDLEPVDLAVVETTVSFPYVPGLLSFRETPLLLEAAKKLRTEPDLIIADGHGLAHPRRFGIACHLGLILDKPAIGCAKSRLCGTYSEPSNRKGSSAHIHDKGEIIGAVLRSRSNVSVVYVSVGHRVSLETAIELTLSCCKQYRIPETTRYAH</sequence>
<dbReference type="CDD" id="cd06559">
    <property type="entry name" value="Endonuclease_V"/>
    <property type="match status" value="1"/>
</dbReference>
<feature type="non-terminal residue" evidence="6">
    <location>
        <position position="212"/>
    </location>
</feature>
<dbReference type="AlphaFoldDB" id="A0A381WTV2"/>
<reference evidence="6" key="1">
    <citation type="submission" date="2018-05" db="EMBL/GenBank/DDBJ databases">
        <authorList>
            <person name="Lanie J.A."/>
            <person name="Ng W.-L."/>
            <person name="Kazmierczak K.M."/>
            <person name="Andrzejewski T.M."/>
            <person name="Davidsen T.M."/>
            <person name="Wayne K.J."/>
            <person name="Tettelin H."/>
            <person name="Glass J.I."/>
            <person name="Rusch D."/>
            <person name="Podicherti R."/>
            <person name="Tsui H.-C.T."/>
            <person name="Winkler M.E."/>
        </authorList>
    </citation>
    <scope>NUCLEOTIDE SEQUENCE</scope>
</reference>
<accession>A0A381WTV2</accession>
<evidence type="ECO:0000256" key="1">
    <source>
        <dbReference type="ARBA" id="ARBA00004496"/>
    </source>
</evidence>
<feature type="non-terminal residue" evidence="6">
    <location>
        <position position="1"/>
    </location>
</feature>
<comment type="subcellular location">
    <subcellularLocation>
        <location evidence="1">Cytoplasm</location>
    </subcellularLocation>
</comment>
<dbReference type="PANTHER" id="PTHR28511">
    <property type="entry name" value="ENDONUCLEASE V"/>
    <property type="match status" value="1"/>
</dbReference>
<gene>
    <name evidence="6" type="ORF">METZ01_LOCUS108565</name>
</gene>
<dbReference type="Pfam" id="PF04493">
    <property type="entry name" value="Endonuclease_5"/>
    <property type="match status" value="1"/>
</dbReference>
<protein>
    <recommendedName>
        <fullName evidence="7">Endonuclease V</fullName>
    </recommendedName>
</protein>
<proteinExistence type="inferred from homology"/>
<dbReference type="PANTHER" id="PTHR28511:SF1">
    <property type="entry name" value="ENDONUCLEASE V"/>
    <property type="match status" value="1"/>
</dbReference>
<dbReference type="GO" id="GO:0043737">
    <property type="term" value="F:deoxyribonuclease V activity"/>
    <property type="evidence" value="ECO:0007669"/>
    <property type="project" value="TreeGrafter"/>
</dbReference>
<evidence type="ECO:0000256" key="5">
    <source>
        <dbReference type="ARBA" id="ARBA00022801"/>
    </source>
</evidence>
<dbReference type="HAMAP" id="MF_00801">
    <property type="entry name" value="Endonuclease_5"/>
    <property type="match status" value="1"/>
</dbReference>
<dbReference type="NCBIfam" id="NF008629">
    <property type="entry name" value="PRK11617.1"/>
    <property type="match status" value="1"/>
</dbReference>
<dbReference type="GO" id="GO:0006281">
    <property type="term" value="P:DNA repair"/>
    <property type="evidence" value="ECO:0007669"/>
    <property type="project" value="InterPro"/>
</dbReference>
<evidence type="ECO:0008006" key="7">
    <source>
        <dbReference type="Google" id="ProtNLM"/>
    </source>
</evidence>
<dbReference type="GO" id="GO:0005737">
    <property type="term" value="C:cytoplasm"/>
    <property type="evidence" value="ECO:0007669"/>
    <property type="project" value="UniProtKB-SubCell"/>
</dbReference>
<evidence type="ECO:0000256" key="2">
    <source>
        <dbReference type="ARBA" id="ARBA00022490"/>
    </source>
</evidence>
<dbReference type="EMBL" id="UINC01012809">
    <property type="protein sequence ID" value="SVA55711.1"/>
    <property type="molecule type" value="Genomic_DNA"/>
</dbReference>
<keyword evidence="3" id="KW-0540">Nuclease</keyword>
<keyword evidence="5" id="KW-0378">Hydrolase</keyword>
<dbReference type="InterPro" id="IPR007581">
    <property type="entry name" value="Endonuclease-V"/>
</dbReference>